<evidence type="ECO:0000256" key="8">
    <source>
        <dbReference type="SAM" id="MobiDB-lite"/>
    </source>
</evidence>
<dbReference type="SMART" id="SM00064">
    <property type="entry name" value="FYVE"/>
    <property type="match status" value="1"/>
</dbReference>
<dbReference type="InterPro" id="IPR027356">
    <property type="entry name" value="NPH3_dom"/>
</dbReference>
<evidence type="ECO:0000256" key="4">
    <source>
        <dbReference type="ARBA" id="ARBA00022833"/>
    </source>
</evidence>
<dbReference type="SMART" id="SM00028">
    <property type="entry name" value="TPR"/>
    <property type="match status" value="7"/>
</dbReference>
<evidence type="ECO:0000256" key="6">
    <source>
        <dbReference type="PROSITE-ProRule" id="PRU00982"/>
    </source>
</evidence>
<feature type="region of interest" description="Disordered" evidence="8">
    <location>
        <begin position="236"/>
        <end position="259"/>
    </location>
</feature>
<feature type="domain" description="FYVE-type" evidence="10">
    <location>
        <begin position="1163"/>
        <end position="1222"/>
    </location>
</feature>
<keyword evidence="7" id="KW-0175">Coiled coil</keyword>
<dbReference type="PROSITE" id="PS50178">
    <property type="entry name" value="ZF_FYVE"/>
    <property type="match status" value="1"/>
</dbReference>
<evidence type="ECO:0000256" key="3">
    <source>
        <dbReference type="ARBA" id="ARBA00022771"/>
    </source>
</evidence>
<dbReference type="InterPro" id="IPR000306">
    <property type="entry name" value="Znf_FYVE"/>
</dbReference>
<evidence type="ECO:0000256" key="1">
    <source>
        <dbReference type="ARBA" id="ARBA00004906"/>
    </source>
</evidence>
<feature type="compositionally biased region" description="Polar residues" evidence="8">
    <location>
        <begin position="2112"/>
        <end position="2137"/>
    </location>
</feature>
<proteinExistence type="inferred from homology"/>
<dbReference type="SUPFAM" id="SSF57903">
    <property type="entry name" value="FYVE/PHD zinc finger"/>
    <property type="match status" value="1"/>
</dbReference>
<protein>
    <recommendedName>
        <fullName evidence="14">FYVE-type domain-containing protein</fullName>
    </recommendedName>
</protein>
<feature type="region of interest" description="Disordered" evidence="8">
    <location>
        <begin position="2197"/>
        <end position="2284"/>
    </location>
</feature>
<feature type="compositionally biased region" description="Gly residues" evidence="8">
    <location>
        <begin position="168"/>
        <end position="177"/>
    </location>
</feature>
<dbReference type="Gene3D" id="3.30.710.10">
    <property type="entry name" value="Potassium Channel Kv1.1, Chain A"/>
    <property type="match status" value="1"/>
</dbReference>
<feature type="compositionally biased region" description="Low complexity" evidence="8">
    <location>
        <begin position="2150"/>
        <end position="2165"/>
    </location>
</feature>
<feature type="compositionally biased region" description="Basic and acidic residues" evidence="8">
    <location>
        <begin position="1382"/>
        <end position="1392"/>
    </location>
</feature>
<accession>A0A498JWJ4</accession>
<feature type="coiled-coil region" evidence="7">
    <location>
        <begin position="1478"/>
        <end position="1508"/>
    </location>
</feature>
<evidence type="ECO:0000259" key="9">
    <source>
        <dbReference type="PROSITE" id="PS50097"/>
    </source>
</evidence>
<feature type="region of interest" description="Disordered" evidence="8">
    <location>
        <begin position="156"/>
        <end position="177"/>
    </location>
</feature>
<reference evidence="12 13" key="1">
    <citation type="submission" date="2018-10" db="EMBL/GenBank/DDBJ databases">
        <title>A high-quality apple genome assembly.</title>
        <authorList>
            <person name="Hu J."/>
        </authorList>
    </citation>
    <scope>NUCLEOTIDE SEQUENCE [LARGE SCALE GENOMIC DNA]</scope>
    <source>
        <strain evidence="13">cv. HFTH1</strain>
        <tissue evidence="12">Young leaf</tissue>
    </source>
</reference>
<feature type="region of interest" description="Disordered" evidence="8">
    <location>
        <begin position="1"/>
        <end position="114"/>
    </location>
</feature>
<dbReference type="SUPFAM" id="SSF54695">
    <property type="entry name" value="POZ domain"/>
    <property type="match status" value="1"/>
</dbReference>
<dbReference type="InterPro" id="IPR000210">
    <property type="entry name" value="BTB/POZ_dom"/>
</dbReference>
<feature type="compositionally biased region" description="Basic and acidic residues" evidence="8">
    <location>
        <begin position="2138"/>
        <end position="2149"/>
    </location>
</feature>
<organism evidence="12 13">
    <name type="scientific">Malus domestica</name>
    <name type="common">Apple</name>
    <name type="synonym">Pyrus malus</name>
    <dbReference type="NCBI Taxonomy" id="3750"/>
    <lineage>
        <taxon>Eukaryota</taxon>
        <taxon>Viridiplantae</taxon>
        <taxon>Streptophyta</taxon>
        <taxon>Embryophyta</taxon>
        <taxon>Tracheophyta</taxon>
        <taxon>Spermatophyta</taxon>
        <taxon>Magnoliopsida</taxon>
        <taxon>eudicotyledons</taxon>
        <taxon>Gunneridae</taxon>
        <taxon>Pentapetalae</taxon>
        <taxon>rosids</taxon>
        <taxon>fabids</taxon>
        <taxon>Rosales</taxon>
        <taxon>Rosaceae</taxon>
        <taxon>Amygdaloideae</taxon>
        <taxon>Maleae</taxon>
        <taxon>Malus</taxon>
    </lineage>
</organism>
<feature type="compositionally biased region" description="Basic and acidic residues" evidence="8">
    <location>
        <begin position="86"/>
        <end position="96"/>
    </location>
</feature>
<feature type="compositionally biased region" description="Polar residues" evidence="8">
    <location>
        <begin position="2362"/>
        <end position="2371"/>
    </location>
</feature>
<dbReference type="Gene3D" id="3.30.40.10">
    <property type="entry name" value="Zinc/RING finger domain, C3HC4 (zinc finger)"/>
    <property type="match status" value="1"/>
</dbReference>
<feature type="region of interest" description="Disordered" evidence="8">
    <location>
        <begin position="472"/>
        <end position="566"/>
    </location>
</feature>
<dbReference type="STRING" id="3750.A0A498JWJ4"/>
<dbReference type="PANTHER" id="PTHR47553:SF1">
    <property type="entry name" value="RING_FYVE_PHD ZINC FINGER SUPERFAMILY PROTEIN"/>
    <property type="match status" value="1"/>
</dbReference>
<dbReference type="CDD" id="cd00065">
    <property type="entry name" value="FYVE_like_SF"/>
    <property type="match status" value="1"/>
</dbReference>
<keyword evidence="3 5" id="KW-0863">Zinc-finger</keyword>
<feature type="compositionally biased region" description="Polar residues" evidence="8">
    <location>
        <begin position="1792"/>
        <end position="1808"/>
    </location>
</feature>
<dbReference type="PANTHER" id="PTHR47553">
    <property type="entry name" value="MYOSIN-11"/>
    <property type="match status" value="1"/>
</dbReference>
<evidence type="ECO:0008006" key="14">
    <source>
        <dbReference type="Google" id="ProtNLM"/>
    </source>
</evidence>
<gene>
    <name evidence="12" type="ORF">DVH24_011652</name>
</gene>
<comment type="pathway">
    <text evidence="1">Protein modification; protein ubiquitination.</text>
</comment>
<feature type="domain" description="NPH3" evidence="11">
    <location>
        <begin position="807"/>
        <end position="1058"/>
    </location>
</feature>
<feature type="region of interest" description="Disordered" evidence="8">
    <location>
        <begin position="1782"/>
        <end position="1831"/>
    </location>
</feature>
<dbReference type="GO" id="GO:0008270">
    <property type="term" value="F:zinc ion binding"/>
    <property type="evidence" value="ECO:0007669"/>
    <property type="project" value="UniProtKB-KW"/>
</dbReference>
<keyword evidence="4" id="KW-0862">Zinc</keyword>
<dbReference type="PROSITE" id="PS51649">
    <property type="entry name" value="NPH3"/>
    <property type="match status" value="1"/>
</dbReference>
<feature type="region of interest" description="Disordered" evidence="8">
    <location>
        <begin position="2084"/>
        <end position="2166"/>
    </location>
</feature>
<feature type="region of interest" description="Disordered" evidence="8">
    <location>
        <begin position="588"/>
        <end position="610"/>
    </location>
</feature>
<feature type="region of interest" description="Disordered" evidence="8">
    <location>
        <begin position="1380"/>
        <end position="1404"/>
    </location>
</feature>
<evidence type="ECO:0000313" key="12">
    <source>
        <dbReference type="EMBL" id="RXH99327.1"/>
    </source>
</evidence>
<keyword evidence="2" id="KW-0479">Metal-binding</keyword>
<feature type="compositionally biased region" description="Polar residues" evidence="8">
    <location>
        <begin position="1264"/>
        <end position="1292"/>
    </location>
</feature>
<feature type="compositionally biased region" description="Low complexity" evidence="8">
    <location>
        <begin position="2207"/>
        <end position="2225"/>
    </location>
</feature>
<dbReference type="InterPro" id="IPR019734">
    <property type="entry name" value="TPR_rpt"/>
</dbReference>
<feature type="compositionally biased region" description="Basic and acidic residues" evidence="8">
    <location>
        <begin position="487"/>
        <end position="536"/>
    </location>
</feature>
<evidence type="ECO:0000313" key="13">
    <source>
        <dbReference type="Proteomes" id="UP000290289"/>
    </source>
</evidence>
<feature type="coiled-coil region" evidence="7">
    <location>
        <begin position="1591"/>
        <end position="1644"/>
    </location>
</feature>
<dbReference type="InterPro" id="IPR013083">
    <property type="entry name" value="Znf_RING/FYVE/PHD"/>
</dbReference>
<feature type="domain" description="BTB" evidence="9">
    <location>
        <begin position="622"/>
        <end position="686"/>
    </location>
</feature>
<feature type="compositionally biased region" description="Basic and acidic residues" evidence="8">
    <location>
        <begin position="1978"/>
        <end position="1987"/>
    </location>
</feature>
<name>A0A498JWJ4_MALDO</name>
<evidence type="ECO:0000256" key="5">
    <source>
        <dbReference type="PROSITE-ProRule" id="PRU00091"/>
    </source>
</evidence>
<dbReference type="InterPro" id="IPR011333">
    <property type="entry name" value="SKP1/BTB/POZ_sf"/>
</dbReference>
<evidence type="ECO:0000259" key="10">
    <source>
        <dbReference type="PROSITE" id="PS50178"/>
    </source>
</evidence>
<dbReference type="SMART" id="SM00225">
    <property type="entry name" value="BTB"/>
    <property type="match status" value="1"/>
</dbReference>
<dbReference type="InterPro" id="IPR011011">
    <property type="entry name" value="Znf_FYVE_PHD"/>
</dbReference>
<feature type="compositionally biased region" description="Polar residues" evidence="8">
    <location>
        <begin position="2226"/>
        <end position="2239"/>
    </location>
</feature>
<feature type="region of interest" description="Disordered" evidence="8">
    <location>
        <begin position="2343"/>
        <end position="2373"/>
    </location>
</feature>
<feature type="region of interest" description="Disordered" evidence="8">
    <location>
        <begin position="1256"/>
        <end position="1297"/>
    </location>
</feature>
<evidence type="ECO:0000256" key="2">
    <source>
        <dbReference type="ARBA" id="ARBA00022723"/>
    </source>
</evidence>
<feature type="region of interest" description="Disordered" evidence="8">
    <location>
        <begin position="1978"/>
        <end position="1998"/>
    </location>
</feature>
<dbReference type="InterPro" id="IPR017455">
    <property type="entry name" value="Znf_FYVE-rel"/>
</dbReference>
<evidence type="ECO:0000259" key="11">
    <source>
        <dbReference type="PROSITE" id="PS51649"/>
    </source>
</evidence>
<dbReference type="EMBL" id="RDQH01000331">
    <property type="protein sequence ID" value="RXH99327.1"/>
    <property type="molecule type" value="Genomic_DNA"/>
</dbReference>
<evidence type="ECO:0000256" key="7">
    <source>
        <dbReference type="SAM" id="Coils"/>
    </source>
</evidence>
<sequence length="2417" mass="267329">MSKKKVSGNTMTLKDFHGGSIPSDLPLPSAPGVVVRPTDRSTYDRPTAWGNPTVRADHRSRPHTSPATRHFDDKTPFLTHSVHIGRNFDEDERKPLDGGSMPRRTISDDSIRVPLTRAEPKQAFVSAGVSSGVQGWASAPKSPSVAVSSYSERVSETAHVGGNSQSSGGNGGRGVGGAYPNAWAMRKEMAGISEPVQSSWSGQSAVQKLAHASALDKVSSGRWQSKPSINYQTNIEVVRSPETESGLHSKGSGSDTYKRPDVIVEKEYYDAALARHAERGLQIHDGVQLPDYESSRAPINSDLRERRPTVYNNRVQPAPSDGKFGQAEVQAAASSEPVERPKLKLLPRTKPLEGLEAPVVNAQESQRVTESVQVETVNEAYGYMNAPKPGSAGSDGGKLAVDRLKLNLKPQSQPPEQLELNAKRDRVALFGGARPRELVLKERGVDDVVITNPDTAQHSDQVEHQVARVEHQVARPDRVPVHANPSRHSEKAENHPFDQRTGKKFDRRDNRVDVERIDMQKNWRNDSRRNNREPERPQQQSERPPSPETWRKPEQPKPSSPDAVGLQHGKAASALELAQAFSRSVSDPKLDRFAGQRGIPGRAQPFSRLMGPTPRPQINGCCDLQVDVNGEEVFMVDKQTLASYSGRFRKLFGKRTGASRCLKVIFHDFPGGAEGFELMARFCYNNGRIEITPSNIVLLFCVAHFMEMGGDGDGSGRPNILSQTEKSLEGISFWTWSNLVVALKQCQDLLPALNLSSVLHKLLDSIIAKLFSPYVTSTYASSSEDLSFRFSSGRSSYSPKTDCSRKTWWVEDLMFLNTDLLEKVGRRMRFQELDHTTIFKFLFHYHQSKSIGATRGEKRKITELVISLLFLLDRSFLSVKGLFKIYQAAMCLRVSKKCVNKLVSMIGSQLDQATIDFLLVPSPRTKKYVYDVSLVLKLVKSFLLEGGDRVSQSRLKSVAKLMDSYLAEVAPDSHLNPSKFEALATMLPHSARESHDRLYQAIDVYFKRRAVLFREEKMSICCALNYEKLSTEALKHLAHNSKFPPRKAVEAFATEQLKLRSLFHEAYNLKTLDSLFIDTGKEIRDDKEESKQIIPLSMKKLDLPTETRKRRADLQSMQWKASELGVCGTMEMKMTGALNLRFGKMLEKIGLPPKPSLRGNTWVVDASHCQGCSSQFTFINRKHHCRRCGGLFCNSCTQQRMLLRGQGDSPVRICDPCKKLEEAARIERYGHKSRAGRGSSKLTSNHEDEVLDEILGSDGKELGQESNSNVVSSTQRAASSASCSNGQQNSSHEGVGEIHRSLSVDEPNLQSGGGSASPEELRQQALDEKKKYKVLKGEGKSAEALGAFKRGKELERQADALEISLRKERRKVLLSANVVESQIKDGPSESGRRNKVTPSVGKEKDDLSAELKELGWSDMDLLDENKKQASLSLEGELSSLLGEASQKTNKNKGTRAIDKAQVVALKKKALMLKRDGKLTEAKEELKRAKILEKELEEQEFLAEAEESDDEISVLIRGMDDDKQEEFSIHYEQEDGFNFDHLISASDDLDGHFEVTDEDMEDPEIAAALQSLGWSQDSNNAETSPQIAAVDREALLSEIQSLKREAVNHKRAGNVQEAMAQLQRAKLLERDLESLESEEGNVANDRATMHKQTADKSSKSFMVDDGNISRMERTDSKPARKSKLMIQKELLGLKKKALSLRREGRLNEADEELKKGRVLEQQLEELENGSVRKAMPGTVGNKVPDLAHELPNVSESLPVADEEGENVTDQDMHDPAYLSMLKNLGWNDDDNEGTNSSLEPSKQTDNLSMKVSAPSATKAPANVPAGGSRRSKAEIQRELLGLKRKALALRRQGETEDAEELLKKAKALEGQMMEMEAPKEDITEPPPNSVEEEGEGGNVTGNSMQDAALFSEGTSFSKPAVSAPRNKGAIQRELLDLKRKALVFRRKGETKEAEEVLRMAKVLEIQIEEMEAPKDLSLHDDSKEEKSENFGSLINTEKPGKLKHDTDVRRFTEVAMGPIDGVVKLSARNSESVPLTSQLAKGNQPLPVELGASGENYFPDDQRVAKGVNQISAPVQSGNLVDLLTGDDWRSSQGPAEKPAEKQDDGLKFDSVGSLTASPPVQLGSQTCSNVNLGSQNNKFDKQEDKRDVNEANSAQESASQSNHSAIQQEILGFKRRALALKREGKLTEAREELRQAKLLEKRLDEGSPQSKTTSSEASSAAQNTAGEQSQPQPLQSRDIPSSSQKHHGSPSSDPKPLSSRDRFKLQQESLGHKRQAMKLRREGRMEEAEAEFELAKALENQLEASAAHDSTTVDKVESVDDVSVEGLLDPQLLAALKEIGIESGSNLSQGTERPEPSKVNVGKSNNIVQDRSQLEEQIKAEKVKAVNLKRAGKQAEALDALRKAKLLEKKLNSPSSK</sequence>
<dbReference type="PROSITE" id="PS50097">
    <property type="entry name" value="BTB"/>
    <property type="match status" value="1"/>
</dbReference>
<dbReference type="Proteomes" id="UP000290289">
    <property type="component" value="Chromosome 5"/>
</dbReference>
<feature type="coiled-coil region" evidence="7">
    <location>
        <begin position="1831"/>
        <end position="1870"/>
    </location>
</feature>
<feature type="region of interest" description="Disordered" evidence="8">
    <location>
        <begin position="1875"/>
        <end position="1902"/>
    </location>
</feature>
<dbReference type="Pfam" id="PF03000">
    <property type="entry name" value="NPH3"/>
    <property type="match status" value="1"/>
</dbReference>
<dbReference type="Pfam" id="PF01363">
    <property type="entry name" value="FYVE"/>
    <property type="match status" value="1"/>
</dbReference>
<keyword evidence="13" id="KW-1185">Reference proteome</keyword>
<comment type="caution">
    <text evidence="12">The sequence shown here is derived from an EMBL/GenBank/DDBJ whole genome shotgun (WGS) entry which is preliminary data.</text>
</comment>
<feature type="compositionally biased region" description="Basic and acidic residues" evidence="8">
    <location>
        <begin position="2097"/>
        <end position="2107"/>
    </location>
</feature>
<comment type="similarity">
    <text evidence="6">Belongs to the NPH3 family.</text>
</comment>